<dbReference type="Pfam" id="PF00067">
    <property type="entry name" value="p450"/>
    <property type="match status" value="1"/>
</dbReference>
<dbReference type="PRINTS" id="PR00359">
    <property type="entry name" value="BP450"/>
</dbReference>
<evidence type="ECO:0000256" key="2">
    <source>
        <dbReference type="RuleBase" id="RU000461"/>
    </source>
</evidence>
<evidence type="ECO:0000313" key="4">
    <source>
        <dbReference type="Proteomes" id="UP001595764"/>
    </source>
</evidence>
<dbReference type="PRINTS" id="PR00385">
    <property type="entry name" value="P450"/>
</dbReference>
<dbReference type="SUPFAM" id="SSF48264">
    <property type="entry name" value="Cytochrome P450"/>
    <property type="match status" value="1"/>
</dbReference>
<dbReference type="InterPro" id="IPR017972">
    <property type="entry name" value="Cyt_P450_CS"/>
</dbReference>
<dbReference type="PROSITE" id="PS00086">
    <property type="entry name" value="CYTOCHROME_P450"/>
    <property type="match status" value="1"/>
</dbReference>
<dbReference type="PANTHER" id="PTHR46696">
    <property type="entry name" value="P450, PUTATIVE (EUROFUNG)-RELATED"/>
    <property type="match status" value="1"/>
</dbReference>
<dbReference type="InterPro" id="IPR002397">
    <property type="entry name" value="Cyt_P450_B"/>
</dbReference>
<reference evidence="4" key="1">
    <citation type="journal article" date="2019" name="Int. J. Syst. Evol. Microbiol.">
        <title>The Global Catalogue of Microorganisms (GCM) 10K type strain sequencing project: providing services to taxonomists for standard genome sequencing and annotation.</title>
        <authorList>
            <consortium name="The Broad Institute Genomics Platform"/>
            <consortium name="The Broad Institute Genome Sequencing Center for Infectious Disease"/>
            <person name="Wu L."/>
            <person name="Ma J."/>
        </authorList>
    </citation>
    <scope>NUCLEOTIDE SEQUENCE [LARGE SCALE GENOMIC DNA]</scope>
    <source>
        <strain evidence="4">CGMCC 4.7682</strain>
    </source>
</reference>
<dbReference type="InterPro" id="IPR036396">
    <property type="entry name" value="Cyt_P450_sf"/>
</dbReference>
<name>A0ABV7QF97_9PSEU</name>
<keyword evidence="2" id="KW-0408">Iron</keyword>
<gene>
    <name evidence="3" type="ORF">ACFORO_10965</name>
</gene>
<dbReference type="EMBL" id="JBHRWI010000015">
    <property type="protein sequence ID" value="MFC3510685.1"/>
    <property type="molecule type" value="Genomic_DNA"/>
</dbReference>
<keyword evidence="2" id="KW-0479">Metal-binding</keyword>
<organism evidence="3 4">
    <name type="scientific">Amycolatopsis halotolerans</name>
    <dbReference type="NCBI Taxonomy" id="330083"/>
    <lineage>
        <taxon>Bacteria</taxon>
        <taxon>Bacillati</taxon>
        <taxon>Actinomycetota</taxon>
        <taxon>Actinomycetes</taxon>
        <taxon>Pseudonocardiales</taxon>
        <taxon>Pseudonocardiaceae</taxon>
        <taxon>Amycolatopsis</taxon>
    </lineage>
</organism>
<dbReference type="CDD" id="cd11031">
    <property type="entry name" value="Cyp158A-like"/>
    <property type="match status" value="1"/>
</dbReference>
<dbReference type="PANTHER" id="PTHR46696:SF1">
    <property type="entry name" value="CYTOCHROME P450 YJIB-RELATED"/>
    <property type="match status" value="1"/>
</dbReference>
<protein>
    <submittedName>
        <fullName evidence="3">Cytochrome P450</fullName>
    </submittedName>
</protein>
<dbReference type="Proteomes" id="UP001595764">
    <property type="component" value="Unassembled WGS sequence"/>
</dbReference>
<comment type="similarity">
    <text evidence="1 2">Belongs to the cytochrome P450 family.</text>
</comment>
<dbReference type="Gene3D" id="1.10.630.10">
    <property type="entry name" value="Cytochrome P450"/>
    <property type="match status" value="1"/>
</dbReference>
<proteinExistence type="inferred from homology"/>
<accession>A0ABV7QF97</accession>
<keyword evidence="4" id="KW-1185">Reference proteome</keyword>
<dbReference type="InterPro" id="IPR001128">
    <property type="entry name" value="Cyt_P450"/>
</dbReference>
<evidence type="ECO:0000256" key="1">
    <source>
        <dbReference type="ARBA" id="ARBA00010617"/>
    </source>
</evidence>
<keyword evidence="2" id="KW-0349">Heme</keyword>
<sequence length="405" mass="44521">MNTEVCPYPFAPSALAVDARYGQMREQPGMSRVRLPYGGEAWLATRYEDVRAVLVDRRLMRSLTVGKDAPRGTEAIESESSIITMDPPMHSRLRRLVAAAFTPKRVETLRPRVQEITDGLIDRMIEQGPPVDLVSSFSIPLPITALCELLGVPQEDREKVHTWTDTMLMLSGDGSDHTAIMTAQRELWGYIAGLVAERRETPTDDLIGALVRARDDEGRLTEGELIDLSGGILAVGHETTANHISNLLYTLLTNPDQLARLRSDPSLMPSAVEELLRFVPLSASASFAHIASEDVEIGGQLIRKGEAVFADVDGANRDATVFECPEDLNLARPRNHHVGFGHGPHHCLGAQMARLELQIALGTLLARFPDLGLAVDAADVPWLSARRQRGPERLELTWTEALPAQ</sequence>
<keyword evidence="2" id="KW-0503">Monooxygenase</keyword>
<keyword evidence="2" id="KW-0560">Oxidoreductase</keyword>
<comment type="caution">
    <text evidence="3">The sequence shown here is derived from an EMBL/GenBank/DDBJ whole genome shotgun (WGS) entry which is preliminary data.</text>
</comment>
<evidence type="ECO:0000313" key="3">
    <source>
        <dbReference type="EMBL" id="MFC3510685.1"/>
    </source>
</evidence>
<dbReference type="RefSeq" id="WP_377868590.1">
    <property type="nucleotide sequence ID" value="NZ_JBHMAY010000007.1"/>
</dbReference>